<dbReference type="AlphaFoldDB" id="A0A1B6DDS4"/>
<dbReference type="InterPro" id="IPR036249">
    <property type="entry name" value="Thioredoxin-like_sf"/>
</dbReference>
<proteinExistence type="predicted"/>
<sequence length="123" mass="14036">MASDTAQYKYLKYLLRYKVLSKPFLNQTRIFKLCSFPCLLSFAGVSLANRGLLNLNYHSVEKDMAAPESGETIPELKQNDNKGTGLLLYLNHYSFYAQKVIMALLEKKLPFKSHVINITKGEQ</sequence>
<reference evidence="1" key="1">
    <citation type="submission" date="2015-12" db="EMBL/GenBank/DDBJ databases">
        <title>De novo transcriptome assembly of four potential Pierce s Disease insect vectors from Arizona vineyards.</title>
        <authorList>
            <person name="Tassone E.E."/>
        </authorList>
    </citation>
    <scope>NUCLEOTIDE SEQUENCE</scope>
</reference>
<organism evidence="1">
    <name type="scientific">Clastoptera arizonana</name>
    <name type="common">Arizona spittle bug</name>
    <dbReference type="NCBI Taxonomy" id="38151"/>
    <lineage>
        <taxon>Eukaryota</taxon>
        <taxon>Metazoa</taxon>
        <taxon>Ecdysozoa</taxon>
        <taxon>Arthropoda</taxon>
        <taxon>Hexapoda</taxon>
        <taxon>Insecta</taxon>
        <taxon>Pterygota</taxon>
        <taxon>Neoptera</taxon>
        <taxon>Paraneoptera</taxon>
        <taxon>Hemiptera</taxon>
        <taxon>Auchenorrhyncha</taxon>
        <taxon>Cercopoidea</taxon>
        <taxon>Clastopteridae</taxon>
        <taxon>Clastoptera</taxon>
    </lineage>
</organism>
<dbReference type="EMBL" id="GEDC01013508">
    <property type="protein sequence ID" value="JAS23790.1"/>
    <property type="molecule type" value="Transcribed_RNA"/>
</dbReference>
<evidence type="ECO:0008006" key="2">
    <source>
        <dbReference type="Google" id="ProtNLM"/>
    </source>
</evidence>
<dbReference type="Gene3D" id="3.40.30.10">
    <property type="entry name" value="Glutaredoxin"/>
    <property type="match status" value="1"/>
</dbReference>
<dbReference type="CDD" id="cd00570">
    <property type="entry name" value="GST_N_family"/>
    <property type="match status" value="1"/>
</dbReference>
<evidence type="ECO:0000313" key="1">
    <source>
        <dbReference type="EMBL" id="JAS23790.1"/>
    </source>
</evidence>
<feature type="non-terminal residue" evidence="1">
    <location>
        <position position="123"/>
    </location>
</feature>
<accession>A0A1B6DDS4</accession>
<gene>
    <name evidence="1" type="ORF">g.9818</name>
</gene>
<dbReference type="SUPFAM" id="SSF52833">
    <property type="entry name" value="Thioredoxin-like"/>
    <property type="match status" value="1"/>
</dbReference>
<name>A0A1B6DDS4_9HEMI</name>
<protein>
    <recommendedName>
        <fullName evidence="2">GST N-terminal domain-containing protein</fullName>
    </recommendedName>
</protein>